<keyword evidence="1" id="KW-0132">Cell division</keyword>
<dbReference type="Pfam" id="PF05164">
    <property type="entry name" value="ZapA"/>
    <property type="match status" value="1"/>
</dbReference>
<dbReference type="OrthoDB" id="9797575at2"/>
<dbReference type="RefSeq" id="WP_120047723.1">
    <property type="nucleotide sequence ID" value="NZ_RAHX01000001.1"/>
</dbReference>
<evidence type="ECO:0000313" key="1">
    <source>
        <dbReference type="EMBL" id="RJY08710.1"/>
    </source>
</evidence>
<keyword evidence="2" id="KW-1185">Reference proteome</keyword>
<dbReference type="Gene3D" id="3.30.160.880">
    <property type="entry name" value="Cell division protein ZapA protomer, N-terminal domain"/>
    <property type="match status" value="1"/>
</dbReference>
<organism evidence="1 2">
    <name type="scientific">Aurantiacibacter aquimixticola</name>
    <dbReference type="NCBI Taxonomy" id="1958945"/>
    <lineage>
        <taxon>Bacteria</taxon>
        <taxon>Pseudomonadati</taxon>
        <taxon>Pseudomonadota</taxon>
        <taxon>Alphaproteobacteria</taxon>
        <taxon>Sphingomonadales</taxon>
        <taxon>Erythrobacteraceae</taxon>
        <taxon>Aurantiacibacter</taxon>
    </lineage>
</organism>
<dbReference type="InterPro" id="IPR007838">
    <property type="entry name" value="Cell_div_ZapA-like"/>
</dbReference>
<sequence>MSNVTLEIAGRKYTIACAEGEEQHIEKLGRSIDTKLAALEGLHGQTPERVMLYASLLLADELHEASNGMAAPTPPSEPAVDARQAEVLEKLADRMEDIAMQLETGGAAS</sequence>
<dbReference type="AlphaFoldDB" id="A0A419RSF2"/>
<dbReference type="InterPro" id="IPR042233">
    <property type="entry name" value="Cell_div_ZapA_N"/>
</dbReference>
<keyword evidence="1" id="KW-0131">Cell cycle</keyword>
<dbReference type="GO" id="GO:0051301">
    <property type="term" value="P:cell division"/>
    <property type="evidence" value="ECO:0007669"/>
    <property type="project" value="UniProtKB-KW"/>
</dbReference>
<dbReference type="EMBL" id="RAHX01000001">
    <property type="protein sequence ID" value="RJY08710.1"/>
    <property type="molecule type" value="Genomic_DNA"/>
</dbReference>
<reference evidence="1 2" key="1">
    <citation type="journal article" date="2017" name="Int. J. Syst. Evol. Microbiol.">
        <title>Erythrobacter aquimixticola sp. nov., isolated from the junction between the ocean and a freshwater spring.</title>
        <authorList>
            <person name="Park S."/>
            <person name="Jung Y.T."/>
            <person name="Choi S.J."/>
            <person name="Yoon J.H."/>
        </authorList>
    </citation>
    <scope>NUCLEOTIDE SEQUENCE [LARGE SCALE GENOMIC DNA]</scope>
    <source>
        <strain evidence="1 2">JSSK-14</strain>
    </source>
</reference>
<name>A0A419RSF2_9SPHN</name>
<accession>A0A419RSF2</accession>
<proteinExistence type="predicted"/>
<comment type="caution">
    <text evidence="1">The sequence shown here is derived from an EMBL/GenBank/DDBJ whole genome shotgun (WGS) entry which is preliminary data.</text>
</comment>
<gene>
    <name evidence="1" type="ORF">D6201_04465</name>
</gene>
<evidence type="ECO:0000313" key="2">
    <source>
        <dbReference type="Proteomes" id="UP000285232"/>
    </source>
</evidence>
<protein>
    <submittedName>
        <fullName evidence="1">Cell division protein ZapA</fullName>
    </submittedName>
</protein>
<dbReference type="InterPro" id="IPR036192">
    <property type="entry name" value="Cell_div_ZapA-like_sf"/>
</dbReference>
<dbReference type="SUPFAM" id="SSF102829">
    <property type="entry name" value="Cell division protein ZapA-like"/>
    <property type="match status" value="1"/>
</dbReference>
<dbReference type="Proteomes" id="UP000285232">
    <property type="component" value="Unassembled WGS sequence"/>
</dbReference>